<proteinExistence type="predicted"/>
<dbReference type="InterPro" id="IPR031939">
    <property type="entry name" value="Adhesin_E-like"/>
</dbReference>
<evidence type="ECO:0000259" key="1">
    <source>
        <dbReference type="Pfam" id="PF16747"/>
    </source>
</evidence>
<name>A0ABW0MD80_9BURK</name>
<gene>
    <name evidence="2" type="ORF">ACFPM8_17670</name>
</gene>
<dbReference type="RefSeq" id="WP_378999424.1">
    <property type="nucleotide sequence ID" value="NZ_JBHSMT010000029.1"/>
</dbReference>
<feature type="domain" description="Surface-adhesin protein E-like" evidence="1">
    <location>
        <begin position="18"/>
        <end position="129"/>
    </location>
</feature>
<dbReference type="EMBL" id="JBHSMT010000029">
    <property type="protein sequence ID" value="MFC5475794.1"/>
    <property type="molecule type" value="Genomic_DNA"/>
</dbReference>
<accession>A0ABW0MD80</accession>
<sequence>MLILTLSAACATVQAADWQPFGGSDTAELKLDQDSIKEHNGLREVWSMWNFKEPRKNEGDASFPSFRSYQDLTEYNCRAKTMRLTKEILFAEVDGGGAKLDHSDALKNMKFSAPAKDSVAEKMMDIVCAFPLNAKAK</sequence>
<organism evidence="2 3">
    <name type="scientific">Paraherbaspirillum soli</name>
    <dbReference type="NCBI Taxonomy" id="631222"/>
    <lineage>
        <taxon>Bacteria</taxon>
        <taxon>Pseudomonadati</taxon>
        <taxon>Pseudomonadota</taxon>
        <taxon>Betaproteobacteria</taxon>
        <taxon>Burkholderiales</taxon>
        <taxon>Oxalobacteraceae</taxon>
        <taxon>Paraherbaspirillum</taxon>
    </lineage>
</organism>
<keyword evidence="3" id="KW-1185">Reference proteome</keyword>
<evidence type="ECO:0000313" key="2">
    <source>
        <dbReference type="EMBL" id="MFC5475794.1"/>
    </source>
</evidence>
<protein>
    <submittedName>
        <fullName evidence="2">Surface-adhesin E family protein</fullName>
    </submittedName>
</protein>
<comment type="caution">
    <text evidence="2">The sequence shown here is derived from an EMBL/GenBank/DDBJ whole genome shotgun (WGS) entry which is preliminary data.</text>
</comment>
<reference evidence="3" key="1">
    <citation type="journal article" date="2019" name="Int. J. Syst. Evol. Microbiol.">
        <title>The Global Catalogue of Microorganisms (GCM) 10K type strain sequencing project: providing services to taxonomists for standard genome sequencing and annotation.</title>
        <authorList>
            <consortium name="The Broad Institute Genomics Platform"/>
            <consortium name="The Broad Institute Genome Sequencing Center for Infectious Disease"/>
            <person name="Wu L."/>
            <person name="Ma J."/>
        </authorList>
    </citation>
    <scope>NUCLEOTIDE SEQUENCE [LARGE SCALE GENOMIC DNA]</scope>
    <source>
        <strain evidence="3">JCM 17066</strain>
    </source>
</reference>
<evidence type="ECO:0000313" key="3">
    <source>
        <dbReference type="Proteomes" id="UP001596045"/>
    </source>
</evidence>
<dbReference type="Pfam" id="PF16747">
    <property type="entry name" value="Adhesin_E"/>
    <property type="match status" value="1"/>
</dbReference>
<dbReference type="Proteomes" id="UP001596045">
    <property type="component" value="Unassembled WGS sequence"/>
</dbReference>